<feature type="compositionally biased region" description="Gly residues" evidence="1">
    <location>
        <begin position="166"/>
        <end position="175"/>
    </location>
</feature>
<feature type="region of interest" description="Disordered" evidence="1">
    <location>
        <begin position="398"/>
        <end position="441"/>
    </location>
</feature>
<dbReference type="InterPro" id="IPR036871">
    <property type="entry name" value="PX_dom_sf"/>
</dbReference>
<organism evidence="2">
    <name type="scientific">Chromera velia CCMP2878</name>
    <dbReference type="NCBI Taxonomy" id="1169474"/>
    <lineage>
        <taxon>Eukaryota</taxon>
        <taxon>Sar</taxon>
        <taxon>Alveolata</taxon>
        <taxon>Colpodellida</taxon>
        <taxon>Chromeraceae</taxon>
        <taxon>Chromera</taxon>
    </lineage>
</organism>
<feature type="region of interest" description="Disordered" evidence="1">
    <location>
        <begin position="317"/>
        <end position="386"/>
    </location>
</feature>
<feature type="region of interest" description="Disordered" evidence="1">
    <location>
        <begin position="159"/>
        <end position="255"/>
    </location>
</feature>
<reference evidence="2" key="1">
    <citation type="submission" date="2014-11" db="EMBL/GenBank/DDBJ databases">
        <authorList>
            <person name="Otto D Thomas"/>
            <person name="Naeem Raeece"/>
        </authorList>
    </citation>
    <scope>NUCLEOTIDE SEQUENCE</scope>
</reference>
<feature type="compositionally biased region" description="Gly residues" evidence="1">
    <location>
        <begin position="409"/>
        <end position="418"/>
    </location>
</feature>
<dbReference type="CDD" id="cd06093">
    <property type="entry name" value="PX_domain"/>
    <property type="match status" value="1"/>
</dbReference>
<dbReference type="GO" id="GO:0035091">
    <property type="term" value="F:phosphatidylinositol binding"/>
    <property type="evidence" value="ECO:0007669"/>
    <property type="project" value="InterPro"/>
</dbReference>
<evidence type="ECO:0000256" key="1">
    <source>
        <dbReference type="SAM" id="MobiDB-lite"/>
    </source>
</evidence>
<dbReference type="Gene3D" id="3.30.1520.10">
    <property type="entry name" value="Phox-like domain"/>
    <property type="match status" value="1"/>
</dbReference>
<dbReference type="EMBL" id="CDMZ01003716">
    <property type="protein sequence ID" value="CEM47343.1"/>
    <property type="molecule type" value="Genomic_DNA"/>
</dbReference>
<feature type="compositionally biased region" description="Basic residues" evidence="1">
    <location>
        <begin position="424"/>
        <end position="441"/>
    </location>
</feature>
<gene>
    <name evidence="2" type="ORF">Cvel_8294</name>
</gene>
<protein>
    <recommendedName>
        <fullName evidence="3">PX domain-containing protein</fullName>
    </recommendedName>
</protein>
<name>A0A0G4HSI3_9ALVE</name>
<evidence type="ECO:0008006" key="3">
    <source>
        <dbReference type="Google" id="ProtNLM"/>
    </source>
</evidence>
<feature type="compositionally biased region" description="Basic and acidic residues" evidence="1">
    <location>
        <begin position="324"/>
        <end position="336"/>
    </location>
</feature>
<feature type="region of interest" description="Disordered" evidence="1">
    <location>
        <begin position="113"/>
        <end position="132"/>
    </location>
</feature>
<sequence length="519" mass="55098">MLVDAEVTSFVIIRDSHRSDSHVEYVITCRPSVVAAVVANQAGWQVGRQGGDSWSTQQRFSAFRDLDKSLRQAYLENKRNQLNTYLRAVLAHPALGGCAPLLSFLQAVPHPHTHTQAGSSLHGHTRGGRGSAWVGGPGWPIFPSEGAGENGHSVLLTSFDKQPGPFGEGGGGGGLLNNPARVSGSSRPSLAGSASGCASRTQTPRERALGESDVDEEHTTHPARLILQGHQQQQQQRKWAQGGVGGLPSNGGDHVVEEAGAKKRGLFFFGGPRGSVPHSTGPLNAVPSSLDEKKKSKSVGAGLFLFGAAGAAAAAGASASPSRDQSEYHASAESRRQPSVIPSNAATERGESPDCYDYLSESKRGRASERDGGGAQGQKGSTGLQPVAPVGRLEATSHAPHVPNHYAGGTVGGGGGHQGQPPAQRRHHHHHQHHHAPARPRRIQEELEELSFLRALEGRRNMHLRLELRTLAGEVVRLRKGGAPSECPPEVELILQKVEDRKEEDEVLLSGLQVQEQAV</sequence>
<dbReference type="VEuPathDB" id="CryptoDB:Cvel_8294"/>
<evidence type="ECO:0000313" key="2">
    <source>
        <dbReference type="EMBL" id="CEM47343.1"/>
    </source>
</evidence>
<accession>A0A0G4HSI3</accession>
<feature type="compositionally biased region" description="Basic and acidic residues" evidence="1">
    <location>
        <begin position="360"/>
        <end position="372"/>
    </location>
</feature>
<proteinExistence type="predicted"/>
<dbReference type="SUPFAM" id="SSF64268">
    <property type="entry name" value="PX domain"/>
    <property type="match status" value="1"/>
</dbReference>
<dbReference type="AlphaFoldDB" id="A0A0G4HSI3"/>